<reference evidence="1 2" key="1">
    <citation type="submission" date="2018-02" db="EMBL/GenBank/DDBJ databases">
        <title>Insights into the biology of acidophilic members of the Acidiferrobacteraceae family derived from comparative genomic analyses.</title>
        <authorList>
            <person name="Issotta F."/>
            <person name="Thyssen C."/>
            <person name="Mena C."/>
            <person name="Moya A."/>
            <person name="Bellenberg S."/>
            <person name="Sproer C."/>
            <person name="Covarrubias P.C."/>
            <person name="Sand W."/>
            <person name="Quatrini R."/>
            <person name="Vera M."/>
        </authorList>
    </citation>
    <scope>NUCLEOTIDE SEQUENCE [LARGE SCALE GENOMIC DNA]</scope>
    <source>
        <strain evidence="2">m-1</strain>
    </source>
</reference>
<keyword evidence="2" id="KW-1185">Reference proteome</keyword>
<proteinExistence type="predicted"/>
<dbReference type="CDD" id="cd16385">
    <property type="entry name" value="IcmL"/>
    <property type="match status" value="1"/>
</dbReference>
<organism evidence="1 2">
    <name type="scientific">Acidiferrobacter thiooxydans</name>
    <dbReference type="NCBI Taxonomy" id="163359"/>
    <lineage>
        <taxon>Bacteria</taxon>
        <taxon>Pseudomonadati</taxon>
        <taxon>Pseudomonadota</taxon>
        <taxon>Gammaproteobacteria</taxon>
        <taxon>Acidiferrobacterales</taxon>
        <taxon>Acidiferrobacteraceae</taxon>
        <taxon>Acidiferrobacter</taxon>
    </lineage>
</organism>
<sequence>MSASSRPKPAAHAAPEIALSVDHYRRGYHAALALALILTGVTVGSLILAYIGWSRPVVTRYFATSNNGRIVTLRPLTAPLLSRLAITSFATDAATRLYTLDFARWRADIARARTDFLPQPFALWRQSIQQSLLPSIIQERLIASAAPAAAPTILGQGVLGQAGALSGRYGWSVRVRLIVSYLGVQGTTSQHVTVTMLIVRVNPDTYPRGVAIAHLTITQSKGEG</sequence>
<gene>
    <name evidence="1" type="ORF">C4900_07635</name>
</gene>
<dbReference type="Pfam" id="PF11393">
    <property type="entry name" value="T4BSS_DotI_IcmL"/>
    <property type="match status" value="1"/>
</dbReference>
<dbReference type="OrthoDB" id="6367129at2"/>
<dbReference type="EMBL" id="PSYR01000002">
    <property type="protein sequence ID" value="RCN55783.1"/>
    <property type="molecule type" value="Genomic_DNA"/>
</dbReference>
<evidence type="ECO:0000313" key="1">
    <source>
        <dbReference type="EMBL" id="RCN55783.1"/>
    </source>
</evidence>
<protein>
    <submittedName>
        <fullName evidence="1">Uncharacterized protein</fullName>
    </submittedName>
</protein>
<dbReference type="AlphaFoldDB" id="A0A1C2FX55"/>
<evidence type="ECO:0000313" key="2">
    <source>
        <dbReference type="Proteomes" id="UP000253250"/>
    </source>
</evidence>
<name>A0A1C2FX55_9GAMM</name>
<dbReference type="STRING" id="163359.A9R16_05885"/>
<comment type="caution">
    <text evidence="1">The sequence shown here is derived from an EMBL/GenBank/DDBJ whole genome shotgun (WGS) entry which is preliminary data.</text>
</comment>
<dbReference type="Proteomes" id="UP000253250">
    <property type="component" value="Unassembled WGS sequence"/>
</dbReference>
<dbReference type="InterPro" id="IPR021055">
    <property type="entry name" value="T4BSS_IcmL/DotI"/>
</dbReference>
<dbReference type="RefSeq" id="WP_065972379.1">
    <property type="nucleotide sequence ID" value="NZ_CP080624.1"/>
</dbReference>
<accession>A0A1C2FX55</accession>